<dbReference type="SUPFAM" id="SSF103473">
    <property type="entry name" value="MFS general substrate transporter"/>
    <property type="match status" value="1"/>
</dbReference>
<dbReference type="RefSeq" id="WP_069583416.1">
    <property type="nucleotide sequence ID" value="NZ_LMVM01000001.1"/>
</dbReference>
<evidence type="ECO:0000256" key="1">
    <source>
        <dbReference type="ARBA" id="ARBA00004651"/>
    </source>
</evidence>
<feature type="transmembrane region" description="Helical" evidence="6">
    <location>
        <begin position="105"/>
        <end position="127"/>
    </location>
</feature>
<feature type="transmembrane region" description="Helical" evidence="6">
    <location>
        <begin position="139"/>
        <end position="160"/>
    </location>
</feature>
<feature type="transmembrane region" description="Helical" evidence="6">
    <location>
        <begin position="239"/>
        <end position="265"/>
    </location>
</feature>
<dbReference type="Gene3D" id="1.20.1250.20">
    <property type="entry name" value="MFS general substrate transporter like domains"/>
    <property type="match status" value="1"/>
</dbReference>
<keyword evidence="4 6" id="KW-1133">Transmembrane helix</keyword>
<reference evidence="8 9" key="1">
    <citation type="journal article" date="2017" name="BMC Genomics">
        <title>Genomic analysis of methanogenic archaea reveals a shift towards energy conservation.</title>
        <authorList>
            <person name="Gilmore S.P."/>
            <person name="Henske J.K."/>
            <person name="Sexton J.A."/>
            <person name="Solomon K.V."/>
            <person name="Seppala S."/>
            <person name="Yoo J.I."/>
            <person name="Huyett L.M."/>
            <person name="Pressman A."/>
            <person name="Cogan J.Z."/>
            <person name="Kivenson V."/>
            <person name="Peng X."/>
            <person name="Tan Y."/>
            <person name="Valentine D.L."/>
            <person name="O'Malley M.A."/>
        </authorList>
    </citation>
    <scope>NUCLEOTIDE SEQUENCE [LARGE SCALE GENOMIC DNA]</scope>
    <source>
        <strain evidence="8 9">M.o.H.</strain>
    </source>
</reference>
<comment type="subcellular location">
    <subcellularLocation>
        <location evidence="1">Cell membrane</location>
        <topology evidence="1">Multi-pass membrane protein</topology>
    </subcellularLocation>
</comment>
<dbReference type="Pfam" id="PF07690">
    <property type="entry name" value="MFS_1"/>
    <property type="match status" value="1"/>
</dbReference>
<dbReference type="Proteomes" id="UP000217784">
    <property type="component" value="Unassembled WGS sequence"/>
</dbReference>
<evidence type="ECO:0000256" key="2">
    <source>
        <dbReference type="ARBA" id="ARBA00022475"/>
    </source>
</evidence>
<keyword evidence="2" id="KW-1003">Cell membrane</keyword>
<gene>
    <name evidence="8" type="ORF">ASJ80_14015</name>
</gene>
<feature type="transmembrane region" description="Helical" evidence="6">
    <location>
        <begin position="12"/>
        <end position="30"/>
    </location>
</feature>
<dbReference type="InterPro" id="IPR011701">
    <property type="entry name" value="MFS"/>
</dbReference>
<evidence type="ECO:0000313" key="9">
    <source>
        <dbReference type="Proteomes" id="UP000217784"/>
    </source>
</evidence>
<feature type="transmembrane region" description="Helical" evidence="6">
    <location>
        <begin position="338"/>
        <end position="361"/>
    </location>
</feature>
<evidence type="ECO:0000259" key="7">
    <source>
        <dbReference type="PROSITE" id="PS50850"/>
    </source>
</evidence>
<dbReference type="OrthoDB" id="117970at2157"/>
<dbReference type="CDD" id="cd17473">
    <property type="entry name" value="MFS_arabinose_efflux_permease_like"/>
    <property type="match status" value="1"/>
</dbReference>
<proteinExistence type="predicted"/>
<keyword evidence="9" id="KW-1185">Reference proteome</keyword>
<protein>
    <recommendedName>
        <fullName evidence="7">Major facilitator superfamily (MFS) profile domain-containing protein</fullName>
    </recommendedName>
</protein>
<dbReference type="InterPro" id="IPR050189">
    <property type="entry name" value="MFS_Efflux_Transporters"/>
</dbReference>
<evidence type="ECO:0000313" key="8">
    <source>
        <dbReference type="EMBL" id="PAV05962.1"/>
    </source>
</evidence>
<dbReference type="PANTHER" id="PTHR43124:SF3">
    <property type="entry name" value="CHLORAMPHENICOL EFFLUX PUMP RV0191"/>
    <property type="match status" value="1"/>
</dbReference>
<feature type="transmembrane region" description="Helical" evidence="6">
    <location>
        <begin position="373"/>
        <end position="394"/>
    </location>
</feature>
<dbReference type="PROSITE" id="PS50850">
    <property type="entry name" value="MFS"/>
    <property type="match status" value="1"/>
</dbReference>
<feature type="transmembrane region" description="Helical" evidence="6">
    <location>
        <begin position="50"/>
        <end position="73"/>
    </location>
</feature>
<feature type="domain" description="Major facilitator superfamily (MFS) profile" evidence="7">
    <location>
        <begin position="12"/>
        <end position="398"/>
    </location>
</feature>
<evidence type="ECO:0000256" key="6">
    <source>
        <dbReference type="SAM" id="Phobius"/>
    </source>
</evidence>
<dbReference type="AlphaFoldDB" id="A0A2A2H968"/>
<feature type="transmembrane region" description="Helical" evidence="6">
    <location>
        <begin position="80"/>
        <end position="99"/>
    </location>
</feature>
<evidence type="ECO:0000256" key="5">
    <source>
        <dbReference type="ARBA" id="ARBA00023136"/>
    </source>
</evidence>
<dbReference type="GO" id="GO:0022857">
    <property type="term" value="F:transmembrane transporter activity"/>
    <property type="evidence" value="ECO:0007669"/>
    <property type="project" value="InterPro"/>
</dbReference>
<sequence length="409" mass="44298">MEILKLKNPHLTKIVLVLTGMMTVMAGALIAPTLPSIQSYFSSVPSIELITPLVLTVVSLACIIFAPVIGYLLDRISKRKIFLTSLLLFAASGSAGLYLNSVWAIVASRVILGLAVAGISACTLTLVGDYFEGSERNELIGIVTAFMSLGGMIFVPLSGYLTQFNWHLPFALYLFPLFILPLAFISIPDLKIKSITTGKINSQVPAKDKTLKKTVVILIYALGFCSMAFLYIMTVQIPYYIKALAIGTSFISGIVIAVLCLFETVSSVIYGKTSIKPINVVAYFFFLESIGFLILSIASNLWTFIGGAILVGSGIGLMVPATNTLITVNTPAKSRGKYVGGLVTLFYLGQFSSPFLVRPLITSSGYSAPNGLFAILGVLCMVFFILNLIIFLIISNRKDKNYFFIESSN</sequence>
<keyword evidence="3 6" id="KW-0812">Transmembrane</keyword>
<evidence type="ECO:0000256" key="3">
    <source>
        <dbReference type="ARBA" id="ARBA00022692"/>
    </source>
</evidence>
<feature type="transmembrane region" description="Helical" evidence="6">
    <location>
        <begin position="215"/>
        <end position="233"/>
    </location>
</feature>
<keyword evidence="5 6" id="KW-0472">Membrane</keyword>
<feature type="transmembrane region" description="Helical" evidence="6">
    <location>
        <begin position="166"/>
        <end position="185"/>
    </location>
</feature>
<dbReference type="InterPro" id="IPR036259">
    <property type="entry name" value="MFS_trans_sf"/>
</dbReference>
<feature type="transmembrane region" description="Helical" evidence="6">
    <location>
        <begin position="277"/>
        <end position="298"/>
    </location>
</feature>
<dbReference type="PANTHER" id="PTHR43124">
    <property type="entry name" value="PURINE EFFLUX PUMP PBUE"/>
    <property type="match status" value="1"/>
</dbReference>
<evidence type="ECO:0000256" key="4">
    <source>
        <dbReference type="ARBA" id="ARBA00022989"/>
    </source>
</evidence>
<comment type="caution">
    <text evidence="8">The sequence shown here is derived from an EMBL/GenBank/DDBJ whole genome shotgun (WGS) entry which is preliminary data.</text>
</comment>
<dbReference type="EMBL" id="LMVM01000001">
    <property type="protein sequence ID" value="PAV05962.1"/>
    <property type="molecule type" value="Genomic_DNA"/>
</dbReference>
<dbReference type="GO" id="GO:0005886">
    <property type="term" value="C:plasma membrane"/>
    <property type="evidence" value="ECO:0007669"/>
    <property type="project" value="UniProtKB-SubCell"/>
</dbReference>
<organism evidence="8 9">
    <name type="scientific">Methanobacterium bryantii</name>
    <dbReference type="NCBI Taxonomy" id="2161"/>
    <lineage>
        <taxon>Archaea</taxon>
        <taxon>Methanobacteriati</taxon>
        <taxon>Methanobacteriota</taxon>
        <taxon>Methanomada group</taxon>
        <taxon>Methanobacteria</taxon>
        <taxon>Methanobacteriales</taxon>
        <taxon>Methanobacteriaceae</taxon>
        <taxon>Methanobacterium</taxon>
    </lineage>
</organism>
<dbReference type="InterPro" id="IPR020846">
    <property type="entry name" value="MFS_dom"/>
</dbReference>
<feature type="transmembrane region" description="Helical" evidence="6">
    <location>
        <begin position="304"/>
        <end position="326"/>
    </location>
</feature>
<accession>A0A2A2H968</accession>
<name>A0A2A2H968_METBR</name>